<dbReference type="SMART" id="SM00387">
    <property type="entry name" value="HATPase_c"/>
    <property type="match status" value="1"/>
</dbReference>
<dbReference type="NCBIfam" id="TIGR00229">
    <property type="entry name" value="sensory_box"/>
    <property type="match status" value="1"/>
</dbReference>
<feature type="domain" description="PAC" evidence="13">
    <location>
        <begin position="245"/>
        <end position="297"/>
    </location>
</feature>
<evidence type="ECO:0000256" key="6">
    <source>
        <dbReference type="ARBA" id="ARBA00022777"/>
    </source>
</evidence>
<keyword evidence="5" id="KW-0547">Nucleotide-binding</keyword>
<dbReference type="InterPro" id="IPR000014">
    <property type="entry name" value="PAS"/>
</dbReference>
<accession>A0A1I5TCA0</accession>
<dbReference type="Pfam" id="PF02518">
    <property type="entry name" value="HATPase_c"/>
    <property type="match status" value="1"/>
</dbReference>
<dbReference type="InterPro" id="IPR001789">
    <property type="entry name" value="Sig_transdc_resp-reg_receiver"/>
</dbReference>
<sequence>MNRQAPDPRLPFPATGGECAAILRAIDWSTHPLGDPATWPEPLKTAVRTTLSSRFAMMVHWGPDLLTFYNDAYAVSLGNKHPGHLGQPARDWWPEMWDQLTPIFNQVLAGETVYVEDACYTPDRDGAPKEAWFTHCHSPLWDEGGEVAGIFLIVTETTARVLAERERQVDEARNRQIVDSASDFAIIATDLDGKVTRWNAGAERVLGWSEAEMCGSTVERIFTPEDRAIGRADHEMGRAREQGWGNDERWHLKKSGERFWAQGEMTPLCTEAGEFVGYVKVLRDRTEERLREQRLSLLAQASAGLLSSADPGAVIESILRAGAEAMGIDQSYGYVLTNDCEHLRLTHSIGVSEELQAALQHAPLDQPLCGIVAATREPLVIEDLQATLDTRYAIGRENGITAFAGFPILGRDRLFGVISFASLSRPRFDQEALTFFATLARFLSISRERLDREAALSDFAKELESRVEARTRELMVSEEALRHTQKIEAVGQLTGGVAHDFNNLLTVIRGSVDLLRRDNLTPERRARYIDAIGDTADRAARLTSQLLAFARRQALKPEVLDVGERIHRIMDMLDTVTGSQVSITCHGAEGHCLVRADASQFETALVNMAVNARDAMNGAGALTISLDCGRSMPPIRGHGGGPGPFVTVELVDTGEGIQPEDLERIFEPFFTTKEVGKGTGLGLSQVFGFAKQSGGDVDVRSRSGEGTAFTLYLPQAEAGAVPPHDVEESHGTLEGLDLCVLVVEDNVDVGRFSTQALADLGFRTVWVASAEEALEKLGENGAGFDVVFTDVVMPGMGGIELAKRLSDTHPDMPVLLASGYSHVLSQHGAHGHELLQKPYSAEQLSKALTRAVRL</sequence>
<dbReference type="PANTHER" id="PTHR43065:SF49">
    <property type="entry name" value="HISTIDINE KINASE"/>
    <property type="match status" value="1"/>
</dbReference>
<dbReference type="SUPFAM" id="SSF55874">
    <property type="entry name" value="ATPase domain of HSP90 chaperone/DNA topoisomerase II/histidine kinase"/>
    <property type="match status" value="1"/>
</dbReference>
<dbReference type="EMBL" id="FOXP01000007">
    <property type="protein sequence ID" value="SFP80679.1"/>
    <property type="molecule type" value="Genomic_DNA"/>
</dbReference>
<protein>
    <recommendedName>
        <fullName evidence="2">histidine kinase</fullName>
        <ecNumber evidence="2">2.7.13.3</ecNumber>
    </recommendedName>
</protein>
<dbReference type="PROSITE" id="PS50110">
    <property type="entry name" value="RESPONSE_REGULATORY"/>
    <property type="match status" value="1"/>
</dbReference>
<dbReference type="Pfam" id="PF00072">
    <property type="entry name" value="Response_reg"/>
    <property type="match status" value="1"/>
</dbReference>
<feature type="domain" description="Response regulatory" evidence="11">
    <location>
        <begin position="739"/>
        <end position="852"/>
    </location>
</feature>
<evidence type="ECO:0000259" key="13">
    <source>
        <dbReference type="PROSITE" id="PS50113"/>
    </source>
</evidence>
<evidence type="ECO:0000259" key="11">
    <source>
        <dbReference type="PROSITE" id="PS50110"/>
    </source>
</evidence>
<dbReference type="Pfam" id="PF08448">
    <property type="entry name" value="PAS_4"/>
    <property type="match status" value="1"/>
</dbReference>
<dbReference type="STRING" id="634430.SAMN04488241_107221"/>
<dbReference type="Pfam" id="PF13185">
    <property type="entry name" value="GAF_2"/>
    <property type="match status" value="1"/>
</dbReference>
<dbReference type="SUPFAM" id="SSF55781">
    <property type="entry name" value="GAF domain-like"/>
    <property type="match status" value="1"/>
</dbReference>
<evidence type="ECO:0000256" key="8">
    <source>
        <dbReference type="ARBA" id="ARBA00023012"/>
    </source>
</evidence>
<gene>
    <name evidence="14" type="ORF">SAMN04488241_107221</name>
</gene>
<evidence type="ECO:0000256" key="9">
    <source>
        <dbReference type="PROSITE-ProRule" id="PRU00169"/>
    </source>
</evidence>
<dbReference type="Gene3D" id="3.30.450.20">
    <property type="entry name" value="PAS domain"/>
    <property type="match status" value="2"/>
</dbReference>
<name>A0A1I5TCA0_9SPHN</name>
<dbReference type="InterPro" id="IPR013767">
    <property type="entry name" value="PAS_fold"/>
</dbReference>
<dbReference type="InterPro" id="IPR036890">
    <property type="entry name" value="HATPase_C_sf"/>
</dbReference>
<dbReference type="Gene3D" id="3.40.50.2300">
    <property type="match status" value="1"/>
</dbReference>
<dbReference type="PROSITE" id="PS50113">
    <property type="entry name" value="PAC"/>
    <property type="match status" value="1"/>
</dbReference>
<dbReference type="SUPFAM" id="SSF47384">
    <property type="entry name" value="Homodimeric domain of signal transducing histidine kinase"/>
    <property type="match status" value="1"/>
</dbReference>
<evidence type="ECO:0000256" key="5">
    <source>
        <dbReference type="ARBA" id="ARBA00022741"/>
    </source>
</evidence>
<dbReference type="GO" id="GO:0005524">
    <property type="term" value="F:ATP binding"/>
    <property type="evidence" value="ECO:0007669"/>
    <property type="project" value="UniProtKB-KW"/>
</dbReference>
<dbReference type="PRINTS" id="PR00344">
    <property type="entry name" value="BCTRLSENSOR"/>
</dbReference>
<dbReference type="InterPro" id="IPR036097">
    <property type="entry name" value="HisK_dim/P_sf"/>
</dbReference>
<reference evidence="14 15" key="1">
    <citation type="submission" date="2016-10" db="EMBL/GenBank/DDBJ databases">
        <authorList>
            <person name="de Groot N.N."/>
        </authorList>
    </citation>
    <scope>NUCLEOTIDE SEQUENCE [LARGE SCALE GENOMIC DNA]</scope>
    <source>
        <strain evidence="14 15">CGMCC 1.9113</strain>
    </source>
</reference>
<keyword evidence="15" id="KW-1185">Reference proteome</keyword>
<dbReference type="SMART" id="SM00448">
    <property type="entry name" value="REC"/>
    <property type="match status" value="1"/>
</dbReference>
<dbReference type="InterPro" id="IPR005467">
    <property type="entry name" value="His_kinase_dom"/>
</dbReference>
<evidence type="ECO:0000256" key="4">
    <source>
        <dbReference type="ARBA" id="ARBA00022679"/>
    </source>
</evidence>
<dbReference type="InterPro" id="IPR003018">
    <property type="entry name" value="GAF"/>
</dbReference>
<dbReference type="Pfam" id="PF00512">
    <property type="entry name" value="HisKA"/>
    <property type="match status" value="1"/>
</dbReference>
<dbReference type="PROSITE" id="PS50112">
    <property type="entry name" value="PAS"/>
    <property type="match status" value="1"/>
</dbReference>
<dbReference type="EC" id="2.7.13.3" evidence="2"/>
<dbReference type="Gene3D" id="1.10.287.130">
    <property type="match status" value="1"/>
</dbReference>
<evidence type="ECO:0000256" key="3">
    <source>
        <dbReference type="ARBA" id="ARBA00022553"/>
    </source>
</evidence>
<dbReference type="SMART" id="SM00091">
    <property type="entry name" value="PAS"/>
    <property type="match status" value="1"/>
</dbReference>
<dbReference type="InterPro" id="IPR000700">
    <property type="entry name" value="PAS-assoc_C"/>
</dbReference>
<comment type="catalytic activity">
    <reaction evidence="1">
        <text>ATP + protein L-histidine = ADP + protein N-phospho-L-histidine.</text>
        <dbReference type="EC" id="2.7.13.3"/>
    </reaction>
</comment>
<feature type="domain" description="Histidine kinase" evidence="10">
    <location>
        <begin position="496"/>
        <end position="717"/>
    </location>
</feature>
<dbReference type="InterPro" id="IPR003661">
    <property type="entry name" value="HisK_dim/P_dom"/>
</dbReference>
<dbReference type="GO" id="GO:0000155">
    <property type="term" value="F:phosphorelay sensor kinase activity"/>
    <property type="evidence" value="ECO:0007669"/>
    <property type="project" value="InterPro"/>
</dbReference>
<evidence type="ECO:0000256" key="2">
    <source>
        <dbReference type="ARBA" id="ARBA00012438"/>
    </source>
</evidence>
<dbReference type="InterPro" id="IPR011006">
    <property type="entry name" value="CheY-like_superfamily"/>
</dbReference>
<dbReference type="SUPFAM" id="SSF55785">
    <property type="entry name" value="PYP-like sensor domain (PAS domain)"/>
    <property type="match status" value="2"/>
</dbReference>
<evidence type="ECO:0000313" key="15">
    <source>
        <dbReference type="Proteomes" id="UP000199586"/>
    </source>
</evidence>
<feature type="modified residue" description="4-aspartylphosphate" evidence="9">
    <location>
        <position position="790"/>
    </location>
</feature>
<dbReference type="Proteomes" id="UP000199586">
    <property type="component" value="Unassembled WGS sequence"/>
</dbReference>
<proteinExistence type="predicted"/>
<dbReference type="Gene3D" id="3.30.565.10">
    <property type="entry name" value="Histidine kinase-like ATPase, C-terminal domain"/>
    <property type="match status" value="1"/>
</dbReference>
<dbReference type="InterPro" id="IPR029016">
    <property type="entry name" value="GAF-like_dom_sf"/>
</dbReference>
<feature type="domain" description="PAS" evidence="12">
    <location>
        <begin position="170"/>
        <end position="227"/>
    </location>
</feature>
<dbReference type="InterPro" id="IPR035965">
    <property type="entry name" value="PAS-like_dom_sf"/>
</dbReference>
<keyword evidence="4" id="KW-0808">Transferase</keyword>
<dbReference type="PROSITE" id="PS50109">
    <property type="entry name" value="HIS_KIN"/>
    <property type="match status" value="1"/>
</dbReference>
<dbReference type="Gene3D" id="3.30.450.40">
    <property type="match status" value="1"/>
</dbReference>
<keyword evidence="8" id="KW-0902">Two-component regulatory system</keyword>
<dbReference type="InterPro" id="IPR013656">
    <property type="entry name" value="PAS_4"/>
</dbReference>
<dbReference type="InterPro" id="IPR003594">
    <property type="entry name" value="HATPase_dom"/>
</dbReference>
<dbReference type="SUPFAM" id="SSF52172">
    <property type="entry name" value="CheY-like"/>
    <property type="match status" value="1"/>
</dbReference>
<keyword evidence="6" id="KW-0418">Kinase</keyword>
<dbReference type="PANTHER" id="PTHR43065">
    <property type="entry name" value="SENSOR HISTIDINE KINASE"/>
    <property type="match status" value="1"/>
</dbReference>
<evidence type="ECO:0000259" key="12">
    <source>
        <dbReference type="PROSITE" id="PS50112"/>
    </source>
</evidence>
<dbReference type="InterPro" id="IPR004358">
    <property type="entry name" value="Sig_transdc_His_kin-like_C"/>
</dbReference>
<dbReference type="RefSeq" id="WP_093333616.1">
    <property type="nucleotide sequence ID" value="NZ_FOXP01000007.1"/>
</dbReference>
<dbReference type="AlphaFoldDB" id="A0A1I5TCA0"/>
<keyword evidence="3 9" id="KW-0597">Phosphoprotein</keyword>
<evidence type="ECO:0000259" key="10">
    <source>
        <dbReference type="PROSITE" id="PS50109"/>
    </source>
</evidence>
<evidence type="ECO:0000313" key="14">
    <source>
        <dbReference type="EMBL" id="SFP80679.1"/>
    </source>
</evidence>
<dbReference type="CDD" id="cd00130">
    <property type="entry name" value="PAS"/>
    <property type="match status" value="1"/>
</dbReference>
<keyword evidence="7" id="KW-0067">ATP-binding</keyword>
<dbReference type="GO" id="GO:0006355">
    <property type="term" value="P:regulation of DNA-templated transcription"/>
    <property type="evidence" value="ECO:0007669"/>
    <property type="project" value="InterPro"/>
</dbReference>
<dbReference type="SMART" id="SM00388">
    <property type="entry name" value="HisKA"/>
    <property type="match status" value="1"/>
</dbReference>
<evidence type="ECO:0000256" key="7">
    <source>
        <dbReference type="ARBA" id="ARBA00022840"/>
    </source>
</evidence>
<organism evidence="14 15">
    <name type="scientific">Sphingomonas rubra</name>
    <dbReference type="NCBI Taxonomy" id="634430"/>
    <lineage>
        <taxon>Bacteria</taxon>
        <taxon>Pseudomonadati</taxon>
        <taxon>Pseudomonadota</taxon>
        <taxon>Alphaproteobacteria</taxon>
        <taxon>Sphingomonadales</taxon>
        <taxon>Sphingomonadaceae</taxon>
        <taxon>Sphingomonas</taxon>
    </lineage>
</organism>
<dbReference type="Pfam" id="PF00989">
    <property type="entry name" value="PAS"/>
    <property type="match status" value="1"/>
</dbReference>
<dbReference type="SMART" id="SM00065">
    <property type="entry name" value="GAF"/>
    <property type="match status" value="1"/>
</dbReference>
<dbReference type="CDD" id="cd00082">
    <property type="entry name" value="HisKA"/>
    <property type="match status" value="1"/>
</dbReference>
<evidence type="ECO:0000256" key="1">
    <source>
        <dbReference type="ARBA" id="ARBA00000085"/>
    </source>
</evidence>